<dbReference type="EMBL" id="VOOR01000002">
    <property type="protein sequence ID" value="TXB69409.1"/>
    <property type="molecule type" value="Genomic_DNA"/>
</dbReference>
<feature type="transmembrane region" description="Helical" evidence="1">
    <location>
        <begin position="32"/>
        <end position="56"/>
    </location>
</feature>
<protein>
    <submittedName>
        <fullName evidence="2">PspC family transcriptional regulator</fullName>
    </submittedName>
</protein>
<organism evidence="2 3">
    <name type="scientific">Phaeodactylibacter luteus</name>
    <dbReference type="NCBI Taxonomy" id="1564516"/>
    <lineage>
        <taxon>Bacteria</taxon>
        <taxon>Pseudomonadati</taxon>
        <taxon>Bacteroidota</taxon>
        <taxon>Saprospiria</taxon>
        <taxon>Saprospirales</taxon>
        <taxon>Haliscomenobacteraceae</taxon>
        <taxon>Phaeodactylibacter</taxon>
    </lineage>
</organism>
<sequence>MRQLKKMMERSAFGVCSYLGDKMGIASERVRVYFIYISFVTLGSPAILYLFIAFWLNIKAYLRKSRLPIWQ</sequence>
<evidence type="ECO:0000313" key="2">
    <source>
        <dbReference type="EMBL" id="TXB69409.1"/>
    </source>
</evidence>
<keyword evidence="1" id="KW-0472">Membrane</keyword>
<reference evidence="2 3" key="1">
    <citation type="submission" date="2019-08" db="EMBL/GenBank/DDBJ databases">
        <title>Genome of Phaeodactylibacter luteus.</title>
        <authorList>
            <person name="Bowman J.P."/>
        </authorList>
    </citation>
    <scope>NUCLEOTIDE SEQUENCE [LARGE SCALE GENOMIC DNA]</scope>
    <source>
        <strain evidence="2 3">KCTC 42180</strain>
    </source>
</reference>
<keyword evidence="3" id="KW-1185">Reference proteome</keyword>
<gene>
    <name evidence="2" type="ORF">FRY97_00960</name>
</gene>
<comment type="caution">
    <text evidence="2">The sequence shown here is derived from an EMBL/GenBank/DDBJ whole genome shotgun (WGS) entry which is preliminary data.</text>
</comment>
<accession>A0A5C6S4L8</accession>
<evidence type="ECO:0000256" key="1">
    <source>
        <dbReference type="SAM" id="Phobius"/>
    </source>
</evidence>
<keyword evidence="1" id="KW-0812">Transmembrane</keyword>
<evidence type="ECO:0000313" key="3">
    <source>
        <dbReference type="Proteomes" id="UP000321580"/>
    </source>
</evidence>
<dbReference type="Proteomes" id="UP000321580">
    <property type="component" value="Unassembled WGS sequence"/>
</dbReference>
<dbReference type="OrthoDB" id="674853at2"/>
<proteinExistence type="predicted"/>
<name>A0A5C6S4L8_9BACT</name>
<dbReference type="AlphaFoldDB" id="A0A5C6S4L8"/>
<keyword evidence="1" id="KW-1133">Transmembrane helix</keyword>
<dbReference type="RefSeq" id="WP_147165541.1">
    <property type="nucleotide sequence ID" value="NZ_VOOR01000002.1"/>
</dbReference>